<evidence type="ECO:0000259" key="12">
    <source>
        <dbReference type="PROSITE" id="PS51907"/>
    </source>
</evidence>
<dbReference type="Gene3D" id="3.40.1170.60">
    <property type="match status" value="1"/>
</dbReference>
<dbReference type="AlphaFoldDB" id="Q6CYA8"/>
<proteinExistence type="predicted"/>
<dbReference type="GO" id="GO:0003684">
    <property type="term" value="F:damaged DNA binding"/>
    <property type="evidence" value="ECO:0007669"/>
    <property type="project" value="InterPro"/>
</dbReference>
<dbReference type="FunCoup" id="Q6CYA8">
    <property type="interactions" value="639"/>
</dbReference>
<dbReference type="PROSITE" id="PS50173">
    <property type="entry name" value="UMUC"/>
    <property type="match status" value="1"/>
</dbReference>
<dbReference type="OMA" id="QVEQIRC"/>
<keyword evidence="4" id="KW-0227">DNA damage</keyword>
<keyword evidence="6" id="KW-0862">Zinc</keyword>
<dbReference type="GO" id="GO:0005657">
    <property type="term" value="C:replication fork"/>
    <property type="evidence" value="ECO:0007669"/>
    <property type="project" value="TreeGrafter"/>
</dbReference>
<evidence type="ECO:0000313" key="14">
    <source>
        <dbReference type="Proteomes" id="UP000000598"/>
    </source>
</evidence>
<dbReference type="GO" id="GO:0005634">
    <property type="term" value="C:nucleus"/>
    <property type="evidence" value="ECO:0007669"/>
    <property type="project" value="UniProtKB-SubCell"/>
</dbReference>
<dbReference type="Pfam" id="PF11799">
    <property type="entry name" value="IMS_C"/>
    <property type="match status" value="1"/>
</dbReference>
<protein>
    <recommendedName>
        <fullName evidence="9">DNA polymerase eta</fullName>
    </recommendedName>
</protein>
<keyword evidence="14" id="KW-1185">Reference proteome</keyword>
<evidence type="ECO:0000313" key="13">
    <source>
        <dbReference type="EMBL" id="CAH02669.1"/>
    </source>
</evidence>
<evidence type="ECO:0000256" key="2">
    <source>
        <dbReference type="ARBA" id="ARBA00022679"/>
    </source>
</evidence>
<dbReference type="Gene3D" id="1.10.150.20">
    <property type="entry name" value="5' to 3' exonuclease, C-terminal subdomain"/>
    <property type="match status" value="1"/>
</dbReference>
<dbReference type="InterPro" id="IPR052230">
    <property type="entry name" value="DNA_polymerase_eta"/>
</dbReference>
<dbReference type="InterPro" id="IPR041298">
    <property type="entry name" value="UBZ3"/>
</dbReference>
<keyword evidence="8" id="KW-0539">Nucleus</keyword>
<dbReference type="SUPFAM" id="SSF100879">
    <property type="entry name" value="Lesion bypass DNA polymerase (Y-family), little finger domain"/>
    <property type="match status" value="1"/>
</dbReference>
<feature type="domain" description="UBZ3-type" evidence="12">
    <location>
        <begin position="563"/>
        <end position="598"/>
    </location>
</feature>
<dbReference type="PaxDb" id="284590-Q6CYA8"/>
<evidence type="ECO:0000256" key="1">
    <source>
        <dbReference type="ARBA" id="ARBA00004123"/>
    </source>
</evidence>
<dbReference type="KEGG" id="kla:KLLA0_A01848g"/>
<feature type="region of interest" description="Disordered" evidence="10">
    <location>
        <begin position="529"/>
        <end position="566"/>
    </location>
</feature>
<evidence type="ECO:0000256" key="10">
    <source>
        <dbReference type="SAM" id="MobiDB-lite"/>
    </source>
</evidence>
<keyword evidence="5" id="KW-0863">Zinc-finger</keyword>
<dbReference type="GO" id="GO:0006281">
    <property type="term" value="P:DNA repair"/>
    <property type="evidence" value="ECO:0007669"/>
    <property type="project" value="UniProtKB-KW"/>
</dbReference>
<dbReference type="EMBL" id="CR382121">
    <property type="protein sequence ID" value="CAH02669.1"/>
    <property type="molecule type" value="Genomic_DNA"/>
</dbReference>
<keyword evidence="7" id="KW-0234">DNA repair</keyword>
<dbReference type="PROSITE" id="PS00028">
    <property type="entry name" value="ZINC_FINGER_C2H2_1"/>
    <property type="match status" value="1"/>
</dbReference>
<evidence type="ECO:0000256" key="7">
    <source>
        <dbReference type="ARBA" id="ARBA00023204"/>
    </source>
</evidence>
<evidence type="ECO:0000256" key="8">
    <source>
        <dbReference type="ARBA" id="ARBA00023242"/>
    </source>
</evidence>
<dbReference type="CDD" id="cd01702">
    <property type="entry name" value="PolY_Pol_eta"/>
    <property type="match status" value="1"/>
</dbReference>
<dbReference type="GO" id="GO:0003887">
    <property type="term" value="F:DNA-directed DNA polymerase activity"/>
    <property type="evidence" value="ECO:0007669"/>
    <property type="project" value="TreeGrafter"/>
</dbReference>
<dbReference type="GO" id="GO:0009314">
    <property type="term" value="P:response to radiation"/>
    <property type="evidence" value="ECO:0007669"/>
    <property type="project" value="TreeGrafter"/>
</dbReference>
<dbReference type="Pfam" id="PF00817">
    <property type="entry name" value="IMS"/>
    <property type="match status" value="1"/>
</dbReference>
<dbReference type="GO" id="GO:0008270">
    <property type="term" value="F:zinc ion binding"/>
    <property type="evidence" value="ECO:0007669"/>
    <property type="project" value="UniProtKB-KW"/>
</dbReference>
<dbReference type="InterPro" id="IPR036775">
    <property type="entry name" value="DNA_pol_Y-fam_lit_finger_sf"/>
</dbReference>
<dbReference type="InParanoid" id="Q6CYA8"/>
<dbReference type="InterPro" id="IPR043128">
    <property type="entry name" value="Rev_trsase/Diguanyl_cyclase"/>
</dbReference>
<dbReference type="GO" id="GO:0035861">
    <property type="term" value="C:site of double-strand break"/>
    <property type="evidence" value="ECO:0007669"/>
    <property type="project" value="TreeGrafter"/>
</dbReference>
<dbReference type="PROSITE" id="PS51907">
    <property type="entry name" value="ZF_UBZ3"/>
    <property type="match status" value="1"/>
</dbReference>
<evidence type="ECO:0000256" key="6">
    <source>
        <dbReference type="ARBA" id="ARBA00022833"/>
    </source>
</evidence>
<evidence type="ECO:0000259" key="11">
    <source>
        <dbReference type="PROSITE" id="PS50173"/>
    </source>
</evidence>
<dbReference type="GO" id="GO:0070987">
    <property type="term" value="P:error-free translesion synthesis"/>
    <property type="evidence" value="ECO:0007669"/>
    <property type="project" value="UniProtKB-ARBA"/>
</dbReference>
<dbReference type="HOGENOM" id="CLU_012348_7_3_1"/>
<evidence type="ECO:0000256" key="4">
    <source>
        <dbReference type="ARBA" id="ARBA00022763"/>
    </source>
</evidence>
<dbReference type="FunFam" id="3.40.1170.60:FF:000008">
    <property type="entry name" value="DNA polymerase eta subunit"/>
    <property type="match status" value="1"/>
</dbReference>
<dbReference type="PANTHER" id="PTHR45873">
    <property type="entry name" value="DNA POLYMERASE ETA"/>
    <property type="match status" value="1"/>
</dbReference>
<dbReference type="Proteomes" id="UP000000598">
    <property type="component" value="Chromosome A"/>
</dbReference>
<dbReference type="eggNOG" id="KOG2095">
    <property type="taxonomic scope" value="Eukaryota"/>
</dbReference>
<dbReference type="SUPFAM" id="SSF56672">
    <property type="entry name" value="DNA/RNA polymerases"/>
    <property type="match status" value="1"/>
</dbReference>
<dbReference type="InterPro" id="IPR017961">
    <property type="entry name" value="DNA_pol_Y-fam_little_finger"/>
</dbReference>
<keyword evidence="2" id="KW-0808">Transferase</keyword>
<dbReference type="STRING" id="284590.Q6CYA8"/>
<dbReference type="Gene3D" id="3.30.70.270">
    <property type="match status" value="1"/>
</dbReference>
<accession>Q6CYA8</accession>
<organism evidence="13 14">
    <name type="scientific">Kluyveromyces lactis (strain ATCC 8585 / CBS 2359 / DSM 70799 / NBRC 1267 / NRRL Y-1140 / WM37)</name>
    <name type="common">Yeast</name>
    <name type="synonym">Candida sphaerica</name>
    <dbReference type="NCBI Taxonomy" id="284590"/>
    <lineage>
        <taxon>Eukaryota</taxon>
        <taxon>Fungi</taxon>
        <taxon>Dikarya</taxon>
        <taxon>Ascomycota</taxon>
        <taxon>Saccharomycotina</taxon>
        <taxon>Saccharomycetes</taxon>
        <taxon>Saccharomycetales</taxon>
        <taxon>Saccharomycetaceae</taxon>
        <taxon>Kluyveromyces</taxon>
    </lineage>
</organism>
<keyword evidence="3" id="KW-0479">Metal-binding</keyword>
<dbReference type="InterPro" id="IPR001126">
    <property type="entry name" value="UmuC"/>
</dbReference>
<evidence type="ECO:0000256" key="9">
    <source>
        <dbReference type="ARBA" id="ARBA00044975"/>
    </source>
</evidence>
<reference evidence="13 14" key="1">
    <citation type="journal article" date="2004" name="Nature">
        <title>Genome evolution in yeasts.</title>
        <authorList>
            <consortium name="Genolevures"/>
            <person name="Dujon B."/>
            <person name="Sherman D."/>
            <person name="Fischer G."/>
            <person name="Durrens P."/>
            <person name="Casaregola S."/>
            <person name="Lafontaine I."/>
            <person name="de Montigny J."/>
            <person name="Marck C."/>
            <person name="Neuveglise C."/>
            <person name="Talla E."/>
            <person name="Goffard N."/>
            <person name="Frangeul L."/>
            <person name="Aigle M."/>
            <person name="Anthouard V."/>
            <person name="Babour A."/>
            <person name="Barbe V."/>
            <person name="Barnay S."/>
            <person name="Blanchin S."/>
            <person name="Beckerich J.M."/>
            <person name="Beyne E."/>
            <person name="Bleykasten C."/>
            <person name="Boisrame A."/>
            <person name="Boyer J."/>
            <person name="Cattolico L."/>
            <person name="Confanioleri F."/>
            <person name="de Daruvar A."/>
            <person name="Despons L."/>
            <person name="Fabre E."/>
            <person name="Fairhead C."/>
            <person name="Ferry-Dumazet H."/>
            <person name="Groppi A."/>
            <person name="Hantraye F."/>
            <person name="Hennequin C."/>
            <person name="Jauniaux N."/>
            <person name="Joyet P."/>
            <person name="Kachouri R."/>
            <person name="Kerrest A."/>
            <person name="Koszul R."/>
            <person name="Lemaire M."/>
            <person name="Lesur I."/>
            <person name="Ma L."/>
            <person name="Muller H."/>
            <person name="Nicaud J.M."/>
            <person name="Nikolski M."/>
            <person name="Oztas S."/>
            <person name="Ozier-Kalogeropoulos O."/>
            <person name="Pellenz S."/>
            <person name="Potier S."/>
            <person name="Richard G.F."/>
            <person name="Straub M.L."/>
            <person name="Suleau A."/>
            <person name="Swennene D."/>
            <person name="Tekaia F."/>
            <person name="Wesolowski-Louvel M."/>
            <person name="Westhof E."/>
            <person name="Wirth B."/>
            <person name="Zeniou-Meyer M."/>
            <person name="Zivanovic I."/>
            <person name="Bolotin-Fukuhara M."/>
            <person name="Thierry A."/>
            <person name="Bouchier C."/>
            <person name="Caudron B."/>
            <person name="Scarpelli C."/>
            <person name="Gaillardin C."/>
            <person name="Weissenbach J."/>
            <person name="Wincker P."/>
            <person name="Souciet J.L."/>
        </authorList>
    </citation>
    <scope>NUCLEOTIDE SEQUENCE [LARGE SCALE GENOMIC DNA]</scope>
    <source>
        <strain evidence="14">ATCC 8585 / CBS 2359 / DSM 70799 / NBRC 1267 / NRRL Y-1140 / WM37</strain>
    </source>
</reference>
<evidence type="ECO:0000256" key="5">
    <source>
        <dbReference type="ARBA" id="ARBA00022771"/>
    </source>
</evidence>
<dbReference type="PANTHER" id="PTHR45873:SF1">
    <property type="entry name" value="DNA POLYMERASE ETA"/>
    <property type="match status" value="1"/>
</dbReference>
<gene>
    <name evidence="13" type="ORF">KLLA0_A01848g</name>
</gene>
<feature type="compositionally biased region" description="Basic and acidic residues" evidence="10">
    <location>
        <begin position="529"/>
        <end position="538"/>
    </location>
</feature>
<feature type="domain" description="UmuC" evidence="11">
    <location>
        <begin position="26"/>
        <end position="299"/>
    </location>
</feature>
<name>Q6CYA8_KLULA</name>
<sequence>MSKYRWRDLIDLNDKEKSFLSPLACIAHIDVNAFFAQVEQVRCGFSRDDPVVAVQWTSILAVSYAARKYNVSRMESILDAIKKCDKIIPIHTAVFRKGEDYWQYHDGCGSWVEDESKKLSPTNYKVALEPYRRESRKLIKLFQDEYDLVEKASVDEAFIELGRKLFYELLMDDSYTDFADIRGIFQDGRYDLNDHLPSLPTKLSIQFSGEVFNSQNRPLFEDWDDVLMCLASNSTNTIRNQIDDMLGYTTSCGISMTKNLSKLASNYKKPNAQTIVKNNCIDDFLDCGKFEINSFWTLGGIRGKELIDLMELPKEHSIKFIRDSWPVSSDDIRKFMLKKIICRDIQRSREYNINEADVAKISAKIYQLVRGQFRLPVEPRPLPKSMMSKKNLRNDDCASVIDCIEWLEIFCSELNYRVHDLEQEYEKVIMPRTIVIMIKGKAGMKYTQTRRITTASSSITSRELFINATKLINEIDKQHGKLAGVYPLRELSLTLSNFDIIDKGKTVLDMFGNRAISKSSSTDNNVVKIEGEDIHSDSKGGPYDASVSETLEGEPPSASSPPTMAENLTCKQCGETLQDKKLFQEHVDYHLSVQLSEQINGVSENSTMLTHAERILLFGKKAKKNAASVQKPKKKDGGIMKFFKK</sequence>
<evidence type="ECO:0000256" key="3">
    <source>
        <dbReference type="ARBA" id="ARBA00022723"/>
    </source>
</evidence>
<comment type="subcellular location">
    <subcellularLocation>
        <location evidence="1">Nucleus</location>
    </subcellularLocation>
</comment>
<dbReference type="GO" id="GO:0007064">
    <property type="term" value="P:mitotic sister chromatid cohesion"/>
    <property type="evidence" value="ECO:0007669"/>
    <property type="project" value="UniProtKB-ARBA"/>
</dbReference>
<dbReference type="Gene3D" id="3.30.1490.100">
    <property type="entry name" value="DNA polymerase, Y-family, little finger domain"/>
    <property type="match status" value="1"/>
</dbReference>
<dbReference type="InterPro" id="IPR043502">
    <property type="entry name" value="DNA/RNA_pol_sf"/>
</dbReference>
<dbReference type="GO" id="GO:0042276">
    <property type="term" value="P:error-prone translesion synthesis"/>
    <property type="evidence" value="ECO:0007669"/>
    <property type="project" value="TreeGrafter"/>
</dbReference>
<dbReference type="InterPro" id="IPR013087">
    <property type="entry name" value="Znf_C2H2_type"/>
</dbReference>